<name>A0A8S4SCJ3_9NEOP</name>
<dbReference type="AlphaFoldDB" id="A0A8S4SCJ3"/>
<dbReference type="OrthoDB" id="7444852at2759"/>
<evidence type="ECO:0000313" key="1">
    <source>
        <dbReference type="EMBL" id="CAH2258872.1"/>
    </source>
</evidence>
<accession>A0A8S4SCJ3</accession>
<proteinExistence type="predicted"/>
<reference evidence="1" key="1">
    <citation type="submission" date="2022-03" db="EMBL/GenBank/DDBJ databases">
        <authorList>
            <person name="Lindestad O."/>
        </authorList>
    </citation>
    <scope>NUCLEOTIDE SEQUENCE</scope>
</reference>
<evidence type="ECO:0000313" key="2">
    <source>
        <dbReference type="Proteomes" id="UP000838756"/>
    </source>
</evidence>
<comment type="caution">
    <text evidence="1">The sequence shown here is derived from an EMBL/GenBank/DDBJ whole genome shotgun (WGS) entry which is preliminary data.</text>
</comment>
<dbReference type="EMBL" id="CAKXAJ010026150">
    <property type="protein sequence ID" value="CAH2258872.1"/>
    <property type="molecule type" value="Genomic_DNA"/>
</dbReference>
<dbReference type="Proteomes" id="UP000838756">
    <property type="component" value="Unassembled WGS sequence"/>
</dbReference>
<gene>
    <name evidence="1" type="primary">jg12567</name>
    <name evidence="1" type="ORF">PAEG_LOCUS23452</name>
</gene>
<keyword evidence="2" id="KW-1185">Reference proteome</keyword>
<protein>
    <submittedName>
        <fullName evidence="1">Jg12567 protein</fullName>
    </submittedName>
</protein>
<sequence length="105" mass="11962">MLITKYTAILLESAKSVEARNSISRPFKADLGIGVDRSSSLESVPNRRRVFRRRHLAYRREIAIPAPWDLNVHRFTERGAPPVATSSSLIELCQYLWFFNGSPDS</sequence>
<organism evidence="1 2">
    <name type="scientific">Pararge aegeria aegeria</name>
    <dbReference type="NCBI Taxonomy" id="348720"/>
    <lineage>
        <taxon>Eukaryota</taxon>
        <taxon>Metazoa</taxon>
        <taxon>Ecdysozoa</taxon>
        <taxon>Arthropoda</taxon>
        <taxon>Hexapoda</taxon>
        <taxon>Insecta</taxon>
        <taxon>Pterygota</taxon>
        <taxon>Neoptera</taxon>
        <taxon>Endopterygota</taxon>
        <taxon>Lepidoptera</taxon>
        <taxon>Glossata</taxon>
        <taxon>Ditrysia</taxon>
        <taxon>Papilionoidea</taxon>
        <taxon>Nymphalidae</taxon>
        <taxon>Satyrinae</taxon>
        <taxon>Satyrini</taxon>
        <taxon>Parargina</taxon>
        <taxon>Pararge</taxon>
    </lineage>
</organism>